<accession>R2SGT8</accession>
<dbReference type="RefSeq" id="WP_010757216.1">
    <property type="nucleotide sequence ID" value="NZ_ASWD01000001.1"/>
</dbReference>
<gene>
    <name evidence="2" type="ORF">UAU_02225</name>
</gene>
<keyword evidence="1" id="KW-1133">Transmembrane helix</keyword>
<name>R2SGT8_9ENTE</name>
<feature type="transmembrane region" description="Helical" evidence="1">
    <location>
        <begin position="162"/>
        <end position="182"/>
    </location>
</feature>
<evidence type="ECO:0000313" key="2">
    <source>
        <dbReference type="EMBL" id="EOH94490.1"/>
    </source>
</evidence>
<feature type="transmembrane region" description="Helical" evidence="1">
    <location>
        <begin position="130"/>
        <end position="150"/>
    </location>
</feature>
<reference evidence="2 3" key="1">
    <citation type="submission" date="2013-02" db="EMBL/GenBank/DDBJ databases">
        <title>The Genome Sequence of Enterococcus pallens BAA-351.</title>
        <authorList>
            <consortium name="The Broad Institute Genome Sequencing Platform"/>
            <consortium name="The Broad Institute Genome Sequencing Center for Infectious Disease"/>
            <person name="Earl A.M."/>
            <person name="Gilmore M.S."/>
            <person name="Lebreton F."/>
            <person name="Walker B."/>
            <person name="Young S.K."/>
            <person name="Zeng Q."/>
            <person name="Gargeya S."/>
            <person name="Fitzgerald M."/>
            <person name="Haas B."/>
            <person name="Abouelleil A."/>
            <person name="Alvarado L."/>
            <person name="Arachchi H.M."/>
            <person name="Berlin A.M."/>
            <person name="Chapman S.B."/>
            <person name="Dewar J."/>
            <person name="Goldberg J."/>
            <person name="Griggs A."/>
            <person name="Gujja S."/>
            <person name="Hansen M."/>
            <person name="Howarth C."/>
            <person name="Imamovic A."/>
            <person name="Larimer J."/>
            <person name="McCowan C."/>
            <person name="Murphy C."/>
            <person name="Neiman D."/>
            <person name="Pearson M."/>
            <person name="Priest M."/>
            <person name="Roberts A."/>
            <person name="Saif S."/>
            <person name="Shea T."/>
            <person name="Sisk P."/>
            <person name="Sykes S."/>
            <person name="Wortman J."/>
            <person name="Nusbaum C."/>
            <person name="Birren B."/>
        </authorList>
    </citation>
    <scope>NUCLEOTIDE SEQUENCE [LARGE SCALE GENOMIC DNA]</scope>
    <source>
        <strain evidence="2 3">ATCC BAA-351</strain>
    </source>
</reference>
<dbReference type="AlphaFoldDB" id="R2SGT8"/>
<comment type="caution">
    <text evidence="2">The sequence shown here is derived from an EMBL/GenBank/DDBJ whole genome shotgun (WGS) entry which is preliminary data.</text>
</comment>
<feature type="transmembrane region" description="Helical" evidence="1">
    <location>
        <begin position="36"/>
        <end position="53"/>
    </location>
</feature>
<dbReference type="PATRIC" id="fig|1158607.3.peg.2196"/>
<protein>
    <submittedName>
        <fullName evidence="2">Uncharacterized protein</fullName>
    </submittedName>
</protein>
<evidence type="ECO:0000313" key="3">
    <source>
        <dbReference type="Proteomes" id="UP000013782"/>
    </source>
</evidence>
<keyword evidence="3" id="KW-1185">Reference proteome</keyword>
<sequence>MYQLKLLFVLLAYLTLALGFYFFAQSHLPLKTTISRTKLLLFVVGITILVGYIKFTIELSLPPSMFRIFLLIASNTVYEAFYLGLFEGTRAQKFFVIMRAHFITTFIENVLWFLLILAVGEEQAILMETIGWWSGEIFFIIFLITSYWLYKRKKPDIHKQSTTMMFVQEMIIFVYFVVNLVLATGTDVISQGYFIALSILLFAYFIIAERKEKENYEFQLNQQKYLLLEEHYEEMESYHEKVRIVKHDMKNHLLNLNSHLQQNDYPQVTKQLARLIQTYQQEISIGNEEENK</sequence>
<organism evidence="2 3">
    <name type="scientific">Enterococcus pallens ATCC BAA-351</name>
    <dbReference type="NCBI Taxonomy" id="1158607"/>
    <lineage>
        <taxon>Bacteria</taxon>
        <taxon>Bacillati</taxon>
        <taxon>Bacillota</taxon>
        <taxon>Bacilli</taxon>
        <taxon>Lactobacillales</taxon>
        <taxon>Enterococcaceae</taxon>
        <taxon>Enterococcus</taxon>
    </lineage>
</organism>
<feature type="transmembrane region" description="Helical" evidence="1">
    <location>
        <begin position="6"/>
        <end position="24"/>
    </location>
</feature>
<dbReference type="HOGENOM" id="CLU_952288_0_0_9"/>
<keyword evidence="1" id="KW-0472">Membrane</keyword>
<dbReference type="Proteomes" id="UP000013782">
    <property type="component" value="Unassembled WGS sequence"/>
</dbReference>
<dbReference type="OrthoDB" id="3173688at2"/>
<feature type="transmembrane region" description="Helical" evidence="1">
    <location>
        <begin position="188"/>
        <end position="207"/>
    </location>
</feature>
<proteinExistence type="predicted"/>
<keyword evidence="1" id="KW-0812">Transmembrane</keyword>
<evidence type="ECO:0000256" key="1">
    <source>
        <dbReference type="SAM" id="Phobius"/>
    </source>
</evidence>
<dbReference type="EMBL" id="AJAQ01000015">
    <property type="protein sequence ID" value="EOH94490.1"/>
    <property type="molecule type" value="Genomic_DNA"/>
</dbReference>
<feature type="transmembrane region" description="Helical" evidence="1">
    <location>
        <begin position="65"/>
        <end position="85"/>
    </location>
</feature>
<feature type="transmembrane region" description="Helical" evidence="1">
    <location>
        <begin position="97"/>
        <end position="118"/>
    </location>
</feature>